<proteinExistence type="predicted"/>
<evidence type="ECO:0000313" key="2">
    <source>
        <dbReference type="EMBL" id="KAJ7032966.1"/>
    </source>
</evidence>
<name>A0AAD6STT9_9AGAR</name>
<feature type="compositionally biased region" description="Basic and acidic residues" evidence="1">
    <location>
        <begin position="351"/>
        <end position="378"/>
    </location>
</feature>
<protein>
    <submittedName>
        <fullName evidence="2">Uncharacterized protein</fullName>
    </submittedName>
</protein>
<evidence type="ECO:0000256" key="1">
    <source>
        <dbReference type="SAM" id="MobiDB-lite"/>
    </source>
</evidence>
<feature type="region of interest" description="Disordered" evidence="1">
    <location>
        <begin position="348"/>
        <end position="378"/>
    </location>
</feature>
<gene>
    <name evidence="2" type="ORF">C8F04DRAFT_1234998</name>
</gene>
<accession>A0AAD6STT9</accession>
<organism evidence="2 3">
    <name type="scientific">Mycena alexandri</name>
    <dbReference type="NCBI Taxonomy" id="1745969"/>
    <lineage>
        <taxon>Eukaryota</taxon>
        <taxon>Fungi</taxon>
        <taxon>Dikarya</taxon>
        <taxon>Basidiomycota</taxon>
        <taxon>Agaricomycotina</taxon>
        <taxon>Agaricomycetes</taxon>
        <taxon>Agaricomycetidae</taxon>
        <taxon>Agaricales</taxon>
        <taxon>Marasmiineae</taxon>
        <taxon>Mycenaceae</taxon>
        <taxon>Mycena</taxon>
    </lineage>
</organism>
<reference evidence="2" key="1">
    <citation type="submission" date="2023-03" db="EMBL/GenBank/DDBJ databases">
        <title>Massive genome expansion in bonnet fungi (Mycena s.s.) driven by repeated elements and novel gene families across ecological guilds.</title>
        <authorList>
            <consortium name="Lawrence Berkeley National Laboratory"/>
            <person name="Harder C.B."/>
            <person name="Miyauchi S."/>
            <person name="Viragh M."/>
            <person name="Kuo A."/>
            <person name="Thoen E."/>
            <person name="Andreopoulos B."/>
            <person name="Lu D."/>
            <person name="Skrede I."/>
            <person name="Drula E."/>
            <person name="Henrissat B."/>
            <person name="Morin E."/>
            <person name="Kohler A."/>
            <person name="Barry K."/>
            <person name="LaButti K."/>
            <person name="Morin E."/>
            <person name="Salamov A."/>
            <person name="Lipzen A."/>
            <person name="Mereny Z."/>
            <person name="Hegedus B."/>
            <person name="Baldrian P."/>
            <person name="Stursova M."/>
            <person name="Weitz H."/>
            <person name="Taylor A."/>
            <person name="Grigoriev I.V."/>
            <person name="Nagy L.G."/>
            <person name="Martin F."/>
            <person name="Kauserud H."/>
        </authorList>
    </citation>
    <scope>NUCLEOTIDE SEQUENCE</scope>
    <source>
        <strain evidence="2">CBHHK200</strain>
    </source>
</reference>
<dbReference type="EMBL" id="JARJCM010000068">
    <property type="protein sequence ID" value="KAJ7032966.1"/>
    <property type="molecule type" value="Genomic_DNA"/>
</dbReference>
<dbReference type="Proteomes" id="UP001218188">
    <property type="component" value="Unassembled WGS sequence"/>
</dbReference>
<feature type="region of interest" description="Disordered" evidence="1">
    <location>
        <begin position="156"/>
        <end position="187"/>
    </location>
</feature>
<comment type="caution">
    <text evidence="2">The sequence shown here is derived from an EMBL/GenBank/DDBJ whole genome shotgun (WGS) entry which is preliminary data.</text>
</comment>
<evidence type="ECO:0000313" key="3">
    <source>
        <dbReference type="Proteomes" id="UP001218188"/>
    </source>
</evidence>
<sequence>MRWRNPQYLIKVINQNTYEPTWLLPAKRESEMRTPGQRRLGRARDNGLVNANIKGSKITKVHERVPTALNKKTRIRGSAGRAQRDRAGFALPSPLCAGNPLLYTCAKMASAHYACLPKAVDDRRHIQHRPGTALARGIDLMAVGSADSAAPIRAEIEGGGGVRSKNDEDEGTRGGESAGKDNGDATPQWRRRRRRYWRCQEAEENDGHFDVGRSLRMRAHEGTACAAQRNSALCPAHRDRLNREHTRIRKADTFDANPTHGIECVCFDGIDLAAVIRRNLCRLLPVRGWFGLAVWVRGSPHTNLQAHFIRVARIQAQTDVRVDNLFDEVTVSLARASCGVSHKKRTKNKNVKCEETEGEKKINKERPKERKNAQAEEISRVTRYQESVNASAWPQHAGGVLRPVVSTTSVACPSPERPGKKKE</sequence>
<dbReference type="AlphaFoldDB" id="A0AAD6STT9"/>
<keyword evidence="3" id="KW-1185">Reference proteome</keyword>